<dbReference type="AlphaFoldDB" id="A0A6J4NZH4"/>
<protein>
    <submittedName>
        <fullName evidence="2">Uncharacterized protein</fullName>
    </submittedName>
</protein>
<sequence>GPARLQARGQRVDGRGGGRTGGAAGRRDSGAERGAVLAFRERAGATDDQGLSGLPGQQGQPLQDRGHPRGGQAGRGGAFRAVSRARLRGCFAGGFSGGVDGGGAGADAARVGAGPVRLGERAGRGDPAGRRVQARGVAAGRQDLAPRGGGAAGLL</sequence>
<gene>
    <name evidence="2" type="ORF">AVDCRST_MAG55-571</name>
</gene>
<name>A0A6J4NZH4_9ACTN</name>
<feature type="non-terminal residue" evidence="2">
    <location>
        <position position="155"/>
    </location>
</feature>
<organism evidence="2">
    <name type="scientific">uncultured Rubrobacteraceae bacterium</name>
    <dbReference type="NCBI Taxonomy" id="349277"/>
    <lineage>
        <taxon>Bacteria</taxon>
        <taxon>Bacillati</taxon>
        <taxon>Actinomycetota</taxon>
        <taxon>Rubrobacteria</taxon>
        <taxon>Rubrobacterales</taxon>
        <taxon>Rubrobacteraceae</taxon>
        <taxon>environmental samples</taxon>
    </lineage>
</organism>
<feature type="non-terminal residue" evidence="2">
    <location>
        <position position="1"/>
    </location>
</feature>
<feature type="compositionally biased region" description="Low complexity" evidence="1">
    <location>
        <begin position="47"/>
        <end position="63"/>
    </location>
</feature>
<feature type="compositionally biased region" description="Low complexity" evidence="1">
    <location>
        <begin position="130"/>
        <end position="142"/>
    </location>
</feature>
<dbReference type="EMBL" id="CADCUZ010000025">
    <property type="protein sequence ID" value="CAA9399686.1"/>
    <property type="molecule type" value="Genomic_DNA"/>
</dbReference>
<reference evidence="2" key="1">
    <citation type="submission" date="2020-02" db="EMBL/GenBank/DDBJ databases">
        <authorList>
            <person name="Meier V. D."/>
        </authorList>
    </citation>
    <scope>NUCLEOTIDE SEQUENCE</scope>
    <source>
        <strain evidence="2">AVDCRST_MAG55</strain>
    </source>
</reference>
<feature type="region of interest" description="Disordered" evidence="1">
    <location>
        <begin position="117"/>
        <end position="155"/>
    </location>
</feature>
<accession>A0A6J4NZH4</accession>
<feature type="compositionally biased region" description="Basic and acidic residues" evidence="1">
    <location>
        <begin position="118"/>
        <end position="129"/>
    </location>
</feature>
<evidence type="ECO:0000313" key="2">
    <source>
        <dbReference type="EMBL" id="CAA9399686.1"/>
    </source>
</evidence>
<feature type="region of interest" description="Disordered" evidence="1">
    <location>
        <begin position="1"/>
        <end position="79"/>
    </location>
</feature>
<proteinExistence type="predicted"/>
<evidence type="ECO:0000256" key="1">
    <source>
        <dbReference type="SAM" id="MobiDB-lite"/>
    </source>
</evidence>